<dbReference type="Gene3D" id="2.90.10.10">
    <property type="entry name" value="Bulb-type lectin domain"/>
    <property type="match status" value="1"/>
</dbReference>
<evidence type="ECO:0000256" key="17">
    <source>
        <dbReference type="PIRNR" id="PIRNR000641"/>
    </source>
</evidence>
<dbReference type="eggNOG" id="ENOG502QRH4">
    <property type="taxonomic scope" value="Eukaryota"/>
</dbReference>
<dbReference type="OMA" id="CYPKYSL"/>
<dbReference type="PANTHER" id="PTHR47974:SF31">
    <property type="entry name" value="RECEPTOR-LIKE SERINE_THREONINE-PROTEIN KINASE"/>
    <property type="match status" value="1"/>
</dbReference>
<keyword evidence="5 19" id="KW-0812">Transmembrane</keyword>
<dbReference type="SUPFAM" id="SSF56112">
    <property type="entry name" value="Protein kinase-like (PK-like)"/>
    <property type="match status" value="1"/>
</dbReference>
<dbReference type="GO" id="GO:0005524">
    <property type="term" value="F:ATP binding"/>
    <property type="evidence" value="ECO:0007669"/>
    <property type="project" value="UniProtKB-UniRule"/>
</dbReference>
<evidence type="ECO:0000256" key="12">
    <source>
        <dbReference type="ARBA" id="ARBA00023157"/>
    </source>
</evidence>
<keyword evidence="8 17" id="KW-0418">Kinase</keyword>
<keyword evidence="12" id="KW-1015">Disulfide bond</keyword>
<dbReference type="PaxDb" id="39947-A0A0N7KLL1"/>
<evidence type="ECO:0000256" key="5">
    <source>
        <dbReference type="ARBA" id="ARBA00022692"/>
    </source>
</evidence>
<comment type="catalytic activity">
    <reaction evidence="16 17">
        <text>L-seryl-[protein] + ATP = O-phospho-L-seryl-[protein] + ADP + H(+)</text>
        <dbReference type="Rhea" id="RHEA:17989"/>
        <dbReference type="Rhea" id="RHEA-COMP:9863"/>
        <dbReference type="Rhea" id="RHEA-COMP:11604"/>
        <dbReference type="ChEBI" id="CHEBI:15378"/>
        <dbReference type="ChEBI" id="CHEBI:29999"/>
        <dbReference type="ChEBI" id="CHEBI:30616"/>
        <dbReference type="ChEBI" id="CHEBI:83421"/>
        <dbReference type="ChEBI" id="CHEBI:456216"/>
        <dbReference type="EC" id="2.7.11.1"/>
    </reaction>
</comment>
<evidence type="ECO:0000256" key="4">
    <source>
        <dbReference type="ARBA" id="ARBA00022679"/>
    </source>
</evidence>
<dbReference type="InterPro" id="IPR008271">
    <property type="entry name" value="Ser/Thr_kinase_AS"/>
</dbReference>
<evidence type="ECO:0000313" key="23">
    <source>
        <dbReference type="Proteomes" id="UP000059680"/>
    </source>
</evidence>
<evidence type="ECO:0000256" key="10">
    <source>
        <dbReference type="ARBA" id="ARBA00022989"/>
    </source>
</evidence>
<gene>
    <name evidence="22" type="ordered locus">Os06g0164900</name>
    <name evidence="22" type="ORF">OSNPB_060164900</name>
</gene>
<dbReference type="PANTHER" id="PTHR47974">
    <property type="entry name" value="OS07G0415500 PROTEIN"/>
    <property type="match status" value="1"/>
</dbReference>
<dbReference type="PROSITE" id="PS50011">
    <property type="entry name" value="PROTEIN_KINASE_DOM"/>
    <property type="match status" value="1"/>
</dbReference>
<dbReference type="EC" id="2.7.11.1" evidence="17"/>
<dbReference type="GO" id="GO:0004672">
    <property type="term" value="F:protein kinase activity"/>
    <property type="evidence" value="ECO:0000318"/>
    <property type="project" value="GO_Central"/>
</dbReference>
<comment type="catalytic activity">
    <reaction evidence="15 17">
        <text>L-threonyl-[protein] + ATP = O-phospho-L-threonyl-[protein] + ADP + H(+)</text>
        <dbReference type="Rhea" id="RHEA:46608"/>
        <dbReference type="Rhea" id="RHEA-COMP:11060"/>
        <dbReference type="Rhea" id="RHEA-COMP:11605"/>
        <dbReference type="ChEBI" id="CHEBI:15378"/>
        <dbReference type="ChEBI" id="CHEBI:30013"/>
        <dbReference type="ChEBI" id="CHEBI:30616"/>
        <dbReference type="ChEBI" id="CHEBI:61977"/>
        <dbReference type="ChEBI" id="CHEBI:456216"/>
        <dbReference type="EC" id="2.7.11.1"/>
    </reaction>
</comment>
<dbReference type="PIRSF" id="PIRSF000641">
    <property type="entry name" value="SRK"/>
    <property type="match status" value="1"/>
</dbReference>
<dbReference type="CDD" id="cd14066">
    <property type="entry name" value="STKc_IRAK"/>
    <property type="match status" value="1"/>
</dbReference>
<dbReference type="PROSITE" id="PS00108">
    <property type="entry name" value="PROTEIN_KINASE_ST"/>
    <property type="match status" value="1"/>
</dbReference>
<dbReference type="GO" id="GO:0004674">
    <property type="term" value="F:protein serine/threonine kinase activity"/>
    <property type="evidence" value="ECO:0007669"/>
    <property type="project" value="UniProtKB-KW"/>
</dbReference>
<dbReference type="InterPro" id="IPR000858">
    <property type="entry name" value="S_locus_glycoprot_dom"/>
</dbReference>
<dbReference type="InterPro" id="IPR017441">
    <property type="entry name" value="Protein_kinase_ATP_BS"/>
</dbReference>
<dbReference type="InterPro" id="IPR011009">
    <property type="entry name" value="Kinase-like_dom_sf"/>
</dbReference>
<feature type="binding site" evidence="18">
    <location>
        <position position="582"/>
    </location>
    <ligand>
        <name>ATP</name>
        <dbReference type="ChEBI" id="CHEBI:30616"/>
    </ligand>
</feature>
<dbReference type="Pfam" id="PF00954">
    <property type="entry name" value="S_locus_glycop"/>
    <property type="match status" value="1"/>
</dbReference>
<dbReference type="InterPro" id="IPR001480">
    <property type="entry name" value="Bulb-type_lectin_dom"/>
</dbReference>
<evidence type="ECO:0000256" key="15">
    <source>
        <dbReference type="ARBA" id="ARBA00047899"/>
    </source>
</evidence>
<reference evidence="23" key="1">
    <citation type="journal article" date="2005" name="Nature">
        <title>The map-based sequence of the rice genome.</title>
        <authorList>
            <consortium name="International rice genome sequencing project (IRGSP)"/>
            <person name="Matsumoto T."/>
            <person name="Wu J."/>
            <person name="Kanamori H."/>
            <person name="Katayose Y."/>
            <person name="Fujisawa M."/>
            <person name="Namiki N."/>
            <person name="Mizuno H."/>
            <person name="Yamamoto K."/>
            <person name="Antonio B.A."/>
            <person name="Baba T."/>
            <person name="Sakata K."/>
            <person name="Nagamura Y."/>
            <person name="Aoki H."/>
            <person name="Arikawa K."/>
            <person name="Arita K."/>
            <person name="Bito T."/>
            <person name="Chiden Y."/>
            <person name="Fujitsuka N."/>
            <person name="Fukunaka R."/>
            <person name="Hamada M."/>
            <person name="Harada C."/>
            <person name="Hayashi A."/>
            <person name="Hijishita S."/>
            <person name="Honda M."/>
            <person name="Hosokawa S."/>
            <person name="Ichikawa Y."/>
            <person name="Idonuma A."/>
            <person name="Iijima M."/>
            <person name="Ikeda M."/>
            <person name="Ikeno M."/>
            <person name="Ito K."/>
            <person name="Ito S."/>
            <person name="Ito T."/>
            <person name="Ito Y."/>
            <person name="Ito Y."/>
            <person name="Iwabuchi A."/>
            <person name="Kamiya K."/>
            <person name="Karasawa W."/>
            <person name="Kurita K."/>
            <person name="Katagiri S."/>
            <person name="Kikuta A."/>
            <person name="Kobayashi H."/>
            <person name="Kobayashi N."/>
            <person name="Machita K."/>
            <person name="Maehara T."/>
            <person name="Masukawa M."/>
            <person name="Mizubayashi T."/>
            <person name="Mukai Y."/>
            <person name="Nagasaki H."/>
            <person name="Nagata Y."/>
            <person name="Naito S."/>
            <person name="Nakashima M."/>
            <person name="Nakama Y."/>
            <person name="Nakamichi Y."/>
            <person name="Nakamura M."/>
            <person name="Meguro A."/>
            <person name="Negishi M."/>
            <person name="Ohta I."/>
            <person name="Ohta T."/>
            <person name="Okamoto M."/>
            <person name="Ono N."/>
            <person name="Saji S."/>
            <person name="Sakaguchi M."/>
            <person name="Sakai K."/>
            <person name="Shibata M."/>
            <person name="Shimokawa T."/>
            <person name="Song J."/>
            <person name="Takazaki Y."/>
            <person name="Terasawa K."/>
            <person name="Tsugane M."/>
            <person name="Tsuji K."/>
            <person name="Ueda S."/>
            <person name="Waki K."/>
            <person name="Yamagata H."/>
            <person name="Yamamoto M."/>
            <person name="Yamamoto S."/>
            <person name="Yamane H."/>
            <person name="Yoshiki S."/>
            <person name="Yoshihara R."/>
            <person name="Yukawa K."/>
            <person name="Zhong H."/>
            <person name="Yano M."/>
            <person name="Yuan Q."/>
            <person name="Ouyang S."/>
            <person name="Liu J."/>
            <person name="Jones K.M."/>
            <person name="Gansberger K."/>
            <person name="Moffat K."/>
            <person name="Hill J."/>
            <person name="Bera J."/>
            <person name="Fadrosh D."/>
            <person name="Jin S."/>
            <person name="Johri S."/>
            <person name="Kim M."/>
            <person name="Overton L."/>
            <person name="Reardon M."/>
            <person name="Tsitrin T."/>
            <person name="Vuong H."/>
            <person name="Weaver B."/>
            <person name="Ciecko A."/>
            <person name="Tallon L."/>
            <person name="Jackson J."/>
            <person name="Pai G."/>
            <person name="Aken S.V."/>
            <person name="Utterback T."/>
            <person name="Reidmuller S."/>
            <person name="Feldblyum T."/>
            <person name="Hsiao J."/>
            <person name="Zismann V."/>
            <person name="Iobst S."/>
            <person name="de Vazeille A.R."/>
            <person name="Buell C.R."/>
            <person name="Ying K."/>
            <person name="Li Y."/>
            <person name="Lu T."/>
            <person name="Huang Y."/>
            <person name="Zhao Q."/>
            <person name="Feng Q."/>
            <person name="Zhang L."/>
            <person name="Zhu J."/>
            <person name="Weng Q."/>
            <person name="Mu J."/>
            <person name="Lu Y."/>
            <person name="Fan D."/>
            <person name="Liu Y."/>
            <person name="Guan J."/>
            <person name="Zhang Y."/>
            <person name="Yu S."/>
            <person name="Liu X."/>
            <person name="Zhang Y."/>
            <person name="Hong G."/>
            <person name="Han B."/>
            <person name="Choisne N."/>
            <person name="Demange N."/>
            <person name="Orjeda G."/>
            <person name="Samain S."/>
            <person name="Cattolico L."/>
            <person name="Pelletier E."/>
            <person name="Couloux A."/>
            <person name="Segurens B."/>
            <person name="Wincker P."/>
            <person name="D'Hont A."/>
            <person name="Scarpelli C."/>
            <person name="Weissenbach J."/>
            <person name="Salanoubat M."/>
            <person name="Quetier F."/>
            <person name="Yu Y."/>
            <person name="Kim H.R."/>
            <person name="Rambo T."/>
            <person name="Currie J."/>
            <person name="Collura K."/>
            <person name="Luo M."/>
            <person name="Yang T."/>
            <person name="Ammiraju J.S.S."/>
            <person name="Engler F."/>
            <person name="Soderlund C."/>
            <person name="Wing R.A."/>
            <person name="Palmer L.E."/>
            <person name="de la Bastide M."/>
            <person name="Spiegel L."/>
            <person name="Nascimento L."/>
            <person name="Zutavern T."/>
            <person name="O'Shaughnessy A."/>
            <person name="Dike S."/>
            <person name="Dedhia N."/>
            <person name="Preston R."/>
            <person name="Balija V."/>
            <person name="McCombie W.R."/>
            <person name="Chow T."/>
            <person name="Chen H."/>
            <person name="Chung M."/>
            <person name="Chen C."/>
            <person name="Shaw J."/>
            <person name="Wu H."/>
            <person name="Hsiao K."/>
            <person name="Chao Y."/>
            <person name="Chu M."/>
            <person name="Cheng C."/>
            <person name="Hour A."/>
            <person name="Lee P."/>
            <person name="Lin S."/>
            <person name="Lin Y."/>
            <person name="Liou J."/>
            <person name="Liu S."/>
            <person name="Hsing Y."/>
            <person name="Raghuvanshi S."/>
            <person name="Mohanty A."/>
            <person name="Bharti A.K."/>
            <person name="Gaur A."/>
            <person name="Gupta V."/>
            <person name="Kumar D."/>
            <person name="Ravi V."/>
            <person name="Vij S."/>
            <person name="Kapur A."/>
            <person name="Khurana P."/>
            <person name="Khurana P."/>
            <person name="Khurana J.P."/>
            <person name="Tyagi A.K."/>
            <person name="Gaikwad K."/>
            <person name="Singh A."/>
            <person name="Dalal V."/>
            <person name="Srivastava S."/>
            <person name="Dixit A."/>
            <person name="Pal A.K."/>
            <person name="Ghazi I.A."/>
            <person name="Yadav M."/>
            <person name="Pandit A."/>
            <person name="Bhargava A."/>
            <person name="Sureshbabu K."/>
            <person name="Batra K."/>
            <person name="Sharma T.R."/>
            <person name="Mohapatra T."/>
            <person name="Singh N.K."/>
            <person name="Messing J."/>
            <person name="Nelson A.B."/>
            <person name="Fuks G."/>
            <person name="Kavchok S."/>
            <person name="Keizer G."/>
            <person name="Linton E."/>
            <person name="Llaca V."/>
            <person name="Song R."/>
            <person name="Tanyolac B."/>
            <person name="Young S."/>
            <person name="Ho-Il K."/>
            <person name="Hahn J.H."/>
            <person name="Sangsakoo G."/>
            <person name="Vanavichit A."/>
            <person name="de Mattos Luiz.A.T."/>
            <person name="Zimmer P.D."/>
            <person name="Malone G."/>
            <person name="Dellagostin O."/>
            <person name="de Oliveira A.C."/>
            <person name="Bevan M."/>
            <person name="Bancroft I."/>
            <person name="Minx P."/>
            <person name="Cordum H."/>
            <person name="Wilson R."/>
            <person name="Cheng Z."/>
            <person name="Jin W."/>
            <person name="Jiang J."/>
            <person name="Leong S.A."/>
            <person name="Iwama H."/>
            <person name="Gojobori T."/>
            <person name="Itoh T."/>
            <person name="Niimura Y."/>
            <person name="Fujii Y."/>
            <person name="Habara T."/>
            <person name="Sakai H."/>
            <person name="Sato Y."/>
            <person name="Wilson G."/>
            <person name="Kumar K."/>
            <person name="McCouch S."/>
            <person name="Juretic N."/>
            <person name="Hoen D."/>
            <person name="Wright S."/>
            <person name="Bruskiewich R."/>
            <person name="Bureau T."/>
            <person name="Miyao A."/>
            <person name="Hirochika H."/>
            <person name="Nishikawa T."/>
            <person name="Kadowaki K."/>
            <person name="Sugiura M."/>
            <person name="Burr B."/>
            <person name="Sasaki T."/>
        </authorList>
    </citation>
    <scope>NUCLEOTIDE SEQUENCE [LARGE SCALE GENOMIC DNA]</scope>
    <source>
        <strain evidence="23">cv. Nipponbare</strain>
    </source>
</reference>
<dbReference type="Gene3D" id="3.30.200.20">
    <property type="entry name" value="Phosphorylase Kinase, domain 1"/>
    <property type="match status" value="1"/>
</dbReference>
<name>A0A0N7KLL1_ORYSJ</name>
<evidence type="ECO:0000313" key="22">
    <source>
        <dbReference type="EMBL" id="BAS96321.1"/>
    </source>
</evidence>
<dbReference type="SMR" id="A0A0N7KLL1"/>
<dbReference type="SMART" id="SM00220">
    <property type="entry name" value="S_TKc"/>
    <property type="match status" value="1"/>
</dbReference>
<comment type="subcellular location">
    <subcellularLocation>
        <location evidence="1">Membrane</location>
        <topology evidence="1">Single-pass type I membrane protein</topology>
    </subcellularLocation>
</comment>
<accession>A0A0N7KLL1</accession>
<reference evidence="22 23" key="3">
    <citation type="journal article" date="2013" name="Rice">
        <title>Improvement of the Oryza sativa Nipponbare reference genome using next generation sequence and optical map data.</title>
        <authorList>
            <person name="Kawahara Y."/>
            <person name="de la Bastide M."/>
            <person name="Hamilton J.P."/>
            <person name="Kanamori H."/>
            <person name="McCombie W.R."/>
            <person name="Ouyang S."/>
            <person name="Schwartz D.C."/>
            <person name="Tanaka T."/>
            <person name="Wu J."/>
            <person name="Zhou S."/>
            <person name="Childs K.L."/>
            <person name="Davidson R.M."/>
            <person name="Lin H."/>
            <person name="Quesada-Ocampo L."/>
            <person name="Vaillancourt B."/>
            <person name="Sakai H."/>
            <person name="Lee S.S."/>
            <person name="Kim J."/>
            <person name="Numa H."/>
            <person name="Itoh T."/>
            <person name="Buell C.R."/>
            <person name="Matsumoto T."/>
        </authorList>
    </citation>
    <scope>NUCLEOTIDE SEQUENCE [LARGE SCALE GENOMIC DNA]</scope>
    <source>
        <strain evidence="23">cv. Nipponbare</strain>
    </source>
</reference>
<dbReference type="PROSITE" id="PS00107">
    <property type="entry name" value="PROTEIN_KINASE_ATP"/>
    <property type="match status" value="1"/>
</dbReference>
<keyword evidence="6" id="KW-0732">Signal</keyword>
<keyword evidence="10 19" id="KW-1133">Transmembrane helix</keyword>
<evidence type="ECO:0000259" key="20">
    <source>
        <dbReference type="PROSITE" id="PS50011"/>
    </source>
</evidence>
<dbReference type="GO" id="GO:0048544">
    <property type="term" value="P:recognition of pollen"/>
    <property type="evidence" value="ECO:0007669"/>
    <property type="project" value="InterPro"/>
</dbReference>
<keyword evidence="2 17" id="KW-0723">Serine/threonine-protein kinase</keyword>
<dbReference type="Pfam" id="PF00069">
    <property type="entry name" value="Pkinase"/>
    <property type="match status" value="1"/>
</dbReference>
<keyword evidence="7 17" id="KW-0547">Nucleotide-binding</keyword>
<dbReference type="AlphaFoldDB" id="A0A0N7KLL1"/>
<evidence type="ECO:0000256" key="7">
    <source>
        <dbReference type="ARBA" id="ARBA00022741"/>
    </source>
</evidence>
<feature type="domain" description="Protein kinase" evidence="20">
    <location>
        <begin position="554"/>
        <end position="837"/>
    </location>
</feature>
<evidence type="ECO:0000256" key="19">
    <source>
        <dbReference type="SAM" id="Phobius"/>
    </source>
</evidence>
<keyword evidence="9 17" id="KW-0067">ATP-binding</keyword>
<evidence type="ECO:0000256" key="13">
    <source>
        <dbReference type="ARBA" id="ARBA00023170"/>
    </source>
</evidence>
<proteinExistence type="inferred from homology"/>
<dbReference type="FunFam" id="3.30.200.20:FF:000059">
    <property type="entry name" value="S-receptor-like serine/threonine-protein kinase"/>
    <property type="match status" value="1"/>
</dbReference>
<evidence type="ECO:0000256" key="18">
    <source>
        <dbReference type="PROSITE-ProRule" id="PRU10141"/>
    </source>
</evidence>
<evidence type="ECO:0000256" key="6">
    <source>
        <dbReference type="ARBA" id="ARBA00022729"/>
    </source>
</evidence>
<dbReference type="GO" id="GO:0016020">
    <property type="term" value="C:membrane"/>
    <property type="evidence" value="ECO:0007669"/>
    <property type="project" value="UniProtKB-SubCell"/>
</dbReference>
<keyword evidence="13" id="KW-0675">Receptor</keyword>
<reference evidence="22 23" key="2">
    <citation type="journal article" date="2013" name="Plant Cell Physiol.">
        <title>Rice Annotation Project Database (RAP-DB): an integrative and interactive database for rice genomics.</title>
        <authorList>
            <person name="Sakai H."/>
            <person name="Lee S.S."/>
            <person name="Tanaka T."/>
            <person name="Numa H."/>
            <person name="Kim J."/>
            <person name="Kawahara Y."/>
            <person name="Wakimoto H."/>
            <person name="Yang C.C."/>
            <person name="Iwamoto M."/>
            <person name="Abe T."/>
            <person name="Yamada Y."/>
            <person name="Muto A."/>
            <person name="Inokuchi H."/>
            <person name="Ikemura T."/>
            <person name="Matsumoto T."/>
            <person name="Sasaki T."/>
            <person name="Itoh T."/>
        </authorList>
    </citation>
    <scope>NUCLEOTIDE SEQUENCE [LARGE SCALE GENOMIC DNA]</scope>
    <source>
        <strain evidence="23">cv. Nipponbare</strain>
    </source>
</reference>
<evidence type="ECO:0000256" key="8">
    <source>
        <dbReference type="ARBA" id="ARBA00022777"/>
    </source>
</evidence>
<dbReference type="Gene3D" id="1.10.510.10">
    <property type="entry name" value="Transferase(Phosphotransferase) domain 1"/>
    <property type="match status" value="1"/>
</dbReference>
<feature type="transmembrane region" description="Helical" evidence="19">
    <location>
        <begin position="495"/>
        <end position="520"/>
    </location>
</feature>
<dbReference type="CDD" id="cd00028">
    <property type="entry name" value="B_lectin"/>
    <property type="match status" value="1"/>
</dbReference>
<evidence type="ECO:0000256" key="1">
    <source>
        <dbReference type="ARBA" id="ARBA00004479"/>
    </source>
</evidence>
<protein>
    <recommendedName>
        <fullName evidence="17">Receptor-like serine/threonine-protein kinase</fullName>
        <ecNumber evidence="17">2.7.11.1</ecNumber>
    </recommendedName>
</protein>
<evidence type="ECO:0000256" key="9">
    <source>
        <dbReference type="ARBA" id="ARBA00022840"/>
    </source>
</evidence>
<feature type="domain" description="Bulb-type lectin" evidence="21">
    <location>
        <begin position="47"/>
        <end position="176"/>
    </location>
</feature>
<dbReference type="InterPro" id="IPR036426">
    <property type="entry name" value="Bulb-type_lectin_dom_sf"/>
</dbReference>
<dbReference type="PROSITE" id="PS50927">
    <property type="entry name" value="BULB_LECTIN"/>
    <property type="match status" value="1"/>
</dbReference>
<dbReference type="InterPro" id="IPR024171">
    <property type="entry name" value="SRK-like_kinase"/>
</dbReference>
<keyword evidence="11 19" id="KW-0472">Membrane</keyword>
<evidence type="ECO:0000256" key="16">
    <source>
        <dbReference type="ARBA" id="ARBA00048679"/>
    </source>
</evidence>
<organism evidence="22 23">
    <name type="scientific">Oryza sativa subsp. japonica</name>
    <name type="common">Rice</name>
    <dbReference type="NCBI Taxonomy" id="39947"/>
    <lineage>
        <taxon>Eukaryota</taxon>
        <taxon>Viridiplantae</taxon>
        <taxon>Streptophyta</taxon>
        <taxon>Embryophyta</taxon>
        <taxon>Tracheophyta</taxon>
        <taxon>Spermatophyta</taxon>
        <taxon>Magnoliopsida</taxon>
        <taxon>Liliopsida</taxon>
        <taxon>Poales</taxon>
        <taxon>Poaceae</taxon>
        <taxon>BOP clade</taxon>
        <taxon>Oryzoideae</taxon>
        <taxon>Oryzeae</taxon>
        <taxon>Oryzinae</taxon>
        <taxon>Oryza</taxon>
        <taxon>Oryza sativa</taxon>
    </lineage>
</organism>
<evidence type="ECO:0000256" key="3">
    <source>
        <dbReference type="ARBA" id="ARBA00022536"/>
    </source>
</evidence>
<keyword evidence="3" id="KW-0245">EGF-like domain</keyword>
<dbReference type="Pfam" id="PF01453">
    <property type="entry name" value="B_lectin"/>
    <property type="match status" value="1"/>
</dbReference>
<evidence type="ECO:0000256" key="2">
    <source>
        <dbReference type="ARBA" id="ARBA00022527"/>
    </source>
</evidence>
<sequence length="838" mass="94428">MGTILIHIITYVPVSLAFHGKQLLAVAMRGVSIFTTSISFLLALTIALAEDQRSSLARGSSISTQDDTTTILVSPNGHFSCGFYKVATNAFTFSIWFSRSSEKTVAWTANRDAPVNGKGSKLTFRKDGSLALVDYNGTVVWSTNTTATGASRAELDDSGNLVVMDPAGHRLWKSFDSPTDTLLPLQPMTRDTKLVSASARGLPYSGLYTFFFDSNNILSIIYNGPKTSSIYWPNPYERSWENGRTTYNSSQYGILNQEGMFLASYFVSSDLFKFEASDLGDHVMRRLTLDYDGNLRLYSLNETSGNWSVSWMAFSRVCQMHGVCGTNAVCNYIPELHCSCLQGFEVIDPTDWSKGCKRKVDITAIWDKGNRHNITNNSTSQDFSIRKITATDFWGYDTAYTQLIPYSNCRNMCLTANNCQAFGYRKGTGESYPKYSLFNGWRFPDPYNDLYLKVPKGVPFREESDSRPTHSCGVTEKLAYPSSQMFEEVTSNFEFGYFLSSVLTLLLIEVVLIIVGFSVVRKWETRPEITDEGYAIISSQFRRFSYKELQKATNCFQEELGSGGSGVVYKGVLDDERKVAVKILNDVIYGEQELRSELSVIGRIYHMNLVRIWGFCVEKTKRLLVSEYSENGSLDRLLFDYHNLFPVLKWSQRYNIALGVAKGLAYLHHECLEWIVHCDIKPENILLDKDFEPKIADFGLVKLLKPEAAQMPSRVHGTRGYIAPEWALNLPITGKADVYSYGVVLLELVKGSRVSRWVVDGKEEVGLAVKRNVDTLREKLASEDQSWLLEFVDSRLDGEFNYSQAATVLKIAVLCLEEDRRMRPSMDTVVEVLLSLVE</sequence>
<dbReference type="InParanoid" id="A0A0N7KLL1"/>
<dbReference type="GO" id="GO:0106310">
    <property type="term" value="F:protein serine kinase activity"/>
    <property type="evidence" value="ECO:0007669"/>
    <property type="project" value="RHEA"/>
</dbReference>
<dbReference type="Gramene" id="Os06t0164900-00">
    <property type="protein sequence ID" value="Os06t0164900-00"/>
    <property type="gene ID" value="Os06g0164900"/>
</dbReference>
<evidence type="ECO:0000256" key="11">
    <source>
        <dbReference type="ARBA" id="ARBA00023136"/>
    </source>
</evidence>
<keyword evidence="4 17" id="KW-0808">Transferase</keyword>
<dbReference type="SMART" id="SM00108">
    <property type="entry name" value="B_lectin"/>
    <property type="match status" value="1"/>
</dbReference>
<dbReference type="GO" id="GO:0051707">
    <property type="term" value="P:response to other organism"/>
    <property type="evidence" value="ECO:0007669"/>
    <property type="project" value="UniProtKB-ARBA"/>
</dbReference>
<dbReference type="STRING" id="39947.A0A0N7KLL1"/>
<dbReference type="EMBL" id="AP014962">
    <property type="protein sequence ID" value="BAS96321.1"/>
    <property type="molecule type" value="Genomic_DNA"/>
</dbReference>
<keyword evidence="23" id="KW-1185">Reference proteome</keyword>
<keyword evidence="14" id="KW-0325">Glycoprotein</keyword>
<dbReference type="FunFam" id="2.90.10.10:FF:000007">
    <property type="entry name" value="Serine/threonine-protein kinase"/>
    <property type="match status" value="1"/>
</dbReference>
<dbReference type="SUPFAM" id="SSF51110">
    <property type="entry name" value="alpha-D-mannose-specific plant lectins"/>
    <property type="match status" value="1"/>
</dbReference>
<evidence type="ECO:0000259" key="21">
    <source>
        <dbReference type="PROSITE" id="PS50927"/>
    </source>
</evidence>
<dbReference type="InterPro" id="IPR000719">
    <property type="entry name" value="Prot_kinase_dom"/>
</dbReference>
<comment type="similarity">
    <text evidence="17">Belongs to the protein kinase superfamily. Ser/Thr protein kinase family.</text>
</comment>
<dbReference type="FunFam" id="1.10.510.10:FF:000302">
    <property type="entry name" value="Serine/threonine-protein kinase"/>
    <property type="match status" value="1"/>
</dbReference>
<dbReference type="Proteomes" id="UP000059680">
    <property type="component" value="Chromosome 6"/>
</dbReference>
<evidence type="ECO:0000256" key="14">
    <source>
        <dbReference type="ARBA" id="ARBA00023180"/>
    </source>
</evidence>